<proteinExistence type="predicted"/>
<protein>
    <submittedName>
        <fullName evidence="2">Uncharacterized protein</fullName>
    </submittedName>
</protein>
<dbReference type="Proteomes" id="UP001054837">
    <property type="component" value="Unassembled WGS sequence"/>
</dbReference>
<evidence type="ECO:0000256" key="1">
    <source>
        <dbReference type="SAM" id="MobiDB-lite"/>
    </source>
</evidence>
<evidence type="ECO:0000313" key="3">
    <source>
        <dbReference type="Proteomes" id="UP001054837"/>
    </source>
</evidence>
<comment type="caution">
    <text evidence="2">The sequence shown here is derived from an EMBL/GenBank/DDBJ whole genome shotgun (WGS) entry which is preliminary data.</text>
</comment>
<keyword evidence="3" id="KW-1185">Reference proteome</keyword>
<dbReference type="EMBL" id="BPLQ01012279">
    <property type="protein sequence ID" value="GIY64136.1"/>
    <property type="molecule type" value="Genomic_DNA"/>
</dbReference>
<evidence type="ECO:0000313" key="2">
    <source>
        <dbReference type="EMBL" id="GIY64136.1"/>
    </source>
</evidence>
<dbReference type="AlphaFoldDB" id="A0AAV4V1X1"/>
<feature type="region of interest" description="Disordered" evidence="1">
    <location>
        <begin position="1"/>
        <end position="76"/>
    </location>
</feature>
<gene>
    <name evidence="2" type="ORF">CDAR_29931</name>
</gene>
<name>A0AAV4V1X1_9ARAC</name>
<organism evidence="2 3">
    <name type="scientific">Caerostris darwini</name>
    <dbReference type="NCBI Taxonomy" id="1538125"/>
    <lineage>
        <taxon>Eukaryota</taxon>
        <taxon>Metazoa</taxon>
        <taxon>Ecdysozoa</taxon>
        <taxon>Arthropoda</taxon>
        <taxon>Chelicerata</taxon>
        <taxon>Arachnida</taxon>
        <taxon>Araneae</taxon>
        <taxon>Araneomorphae</taxon>
        <taxon>Entelegynae</taxon>
        <taxon>Araneoidea</taxon>
        <taxon>Araneidae</taxon>
        <taxon>Caerostris</taxon>
    </lineage>
</organism>
<reference evidence="2 3" key="1">
    <citation type="submission" date="2021-06" db="EMBL/GenBank/DDBJ databases">
        <title>Caerostris darwini draft genome.</title>
        <authorList>
            <person name="Kono N."/>
            <person name="Arakawa K."/>
        </authorList>
    </citation>
    <scope>NUCLEOTIDE SEQUENCE [LARGE SCALE GENOMIC DNA]</scope>
</reference>
<feature type="compositionally biased region" description="Basic and acidic residues" evidence="1">
    <location>
        <begin position="46"/>
        <end position="76"/>
    </location>
</feature>
<accession>A0AAV4V1X1</accession>
<sequence length="121" mass="13593">MAFSSSLASPVISRDLASTLPRREKAPNSGRTKGRQIQYKNLAAKKSRDARKARESAEGMLPGKREPGPQDSSLREEAHSLRQMLMHKSRGLQTTARQCRQSGPRQRIVYCCCNNLDKQTH</sequence>